<sequence length="276" mass="29469">MTQAATRHAPGVPSWVSLLVRDSDASREFYHELFGWEYRPGPGEAGQHFRAVLDGRQVACLTRMRPGVHRLAGWLPYLRADDADRAAELARMCGGTVGVGPLGAEGMGRVAVASDPGGATFGIWQSEERSAAHMNGGPGTVVWHELITPRTSLVEKFYETVFGLEAEAVREPPASVEPAGSAEPVSAAGAGEETDYLTVSARGRIVGGIHGVGAALPRDRGSHWLMYVEVADTDAAVRRVTELGGRVLRPPQDTPRGRVARVADREGAPFAVITDR</sequence>
<evidence type="ECO:0000313" key="4">
    <source>
        <dbReference type="Proteomes" id="UP000230407"/>
    </source>
</evidence>
<keyword evidence="3" id="KW-0223">Dioxygenase</keyword>
<evidence type="ECO:0000256" key="1">
    <source>
        <dbReference type="SAM" id="MobiDB-lite"/>
    </source>
</evidence>
<dbReference type="EMBL" id="PGGW01000005">
    <property type="protein sequence ID" value="PJF02018.1"/>
    <property type="molecule type" value="Genomic_DNA"/>
</dbReference>
<dbReference type="GO" id="GO:0051213">
    <property type="term" value="F:dioxygenase activity"/>
    <property type="evidence" value="ECO:0007669"/>
    <property type="project" value="UniProtKB-KW"/>
</dbReference>
<dbReference type="Pfam" id="PF00903">
    <property type="entry name" value="Glyoxalase"/>
    <property type="match status" value="2"/>
</dbReference>
<proteinExistence type="predicted"/>
<organism evidence="3 4">
    <name type="scientific">Streptomyces carminius</name>
    <dbReference type="NCBI Taxonomy" id="2665496"/>
    <lineage>
        <taxon>Bacteria</taxon>
        <taxon>Bacillati</taxon>
        <taxon>Actinomycetota</taxon>
        <taxon>Actinomycetes</taxon>
        <taxon>Kitasatosporales</taxon>
        <taxon>Streptomycetaceae</taxon>
        <taxon>Streptomyces</taxon>
    </lineage>
</organism>
<keyword evidence="3" id="KW-0560">Oxidoreductase</keyword>
<feature type="domain" description="VOC" evidence="2">
    <location>
        <begin position="137"/>
        <end position="275"/>
    </location>
</feature>
<evidence type="ECO:0000259" key="2">
    <source>
        <dbReference type="PROSITE" id="PS51819"/>
    </source>
</evidence>
<comment type="caution">
    <text evidence="3">The sequence shown here is derived from an EMBL/GenBank/DDBJ whole genome shotgun (WGS) entry which is preliminary data.</text>
</comment>
<feature type="domain" description="VOC" evidence="2">
    <location>
        <begin position="11"/>
        <end position="126"/>
    </location>
</feature>
<evidence type="ECO:0000313" key="3">
    <source>
        <dbReference type="EMBL" id="PJF02018.1"/>
    </source>
</evidence>
<dbReference type="RefSeq" id="WP_100200019.1">
    <property type="nucleotide sequence ID" value="NZ_PGGW01000005.1"/>
</dbReference>
<dbReference type="InterPro" id="IPR037523">
    <property type="entry name" value="VOC_core"/>
</dbReference>
<dbReference type="Proteomes" id="UP000230407">
    <property type="component" value="Unassembled WGS sequence"/>
</dbReference>
<dbReference type="Gene3D" id="3.10.180.10">
    <property type="entry name" value="2,3-Dihydroxybiphenyl 1,2-Dioxygenase, domain 1"/>
    <property type="match status" value="2"/>
</dbReference>
<protein>
    <submittedName>
        <fullName evidence="3">Glyoxalase/bleomycin resistance/extradiol dioxygenase family protein</fullName>
    </submittedName>
</protein>
<dbReference type="InterPro" id="IPR029068">
    <property type="entry name" value="Glyas_Bleomycin-R_OHBP_Dase"/>
</dbReference>
<dbReference type="CDD" id="cd07247">
    <property type="entry name" value="SgaA_N_like"/>
    <property type="match status" value="2"/>
</dbReference>
<dbReference type="InterPro" id="IPR004360">
    <property type="entry name" value="Glyas_Fos-R_dOase_dom"/>
</dbReference>
<gene>
    <name evidence="3" type="ORF">CUT44_00160</name>
</gene>
<dbReference type="PROSITE" id="PS51819">
    <property type="entry name" value="VOC"/>
    <property type="match status" value="2"/>
</dbReference>
<dbReference type="PANTHER" id="PTHR33993">
    <property type="entry name" value="GLYOXALASE-RELATED"/>
    <property type="match status" value="1"/>
</dbReference>
<dbReference type="AlphaFoldDB" id="A0A2M8MCT5"/>
<feature type="region of interest" description="Disordered" evidence="1">
    <location>
        <begin position="170"/>
        <end position="189"/>
    </location>
</feature>
<accession>A0A2M8MCT5</accession>
<dbReference type="InterPro" id="IPR052164">
    <property type="entry name" value="Anthracycline_SecMetBiosynth"/>
</dbReference>
<dbReference type="PANTHER" id="PTHR33993:SF10">
    <property type="entry name" value="CONSERVED PROTEIN"/>
    <property type="match status" value="1"/>
</dbReference>
<keyword evidence="4" id="KW-1185">Reference proteome</keyword>
<name>A0A2M8MCT5_9ACTN</name>
<reference evidence="3 4" key="1">
    <citation type="submission" date="2017-11" db="EMBL/GenBank/DDBJ databases">
        <title>Streptomyces carmine sp. nov., a novel actinomycete isolated from Sophora alopecuroides in Xinjiang, China.</title>
        <authorList>
            <person name="Wang Y."/>
            <person name="Luo X."/>
            <person name="Wan C."/>
            <person name="Zhang L."/>
        </authorList>
    </citation>
    <scope>NUCLEOTIDE SEQUENCE [LARGE SCALE GENOMIC DNA]</scope>
    <source>
        <strain evidence="3 4">TRM SA0054</strain>
    </source>
</reference>
<dbReference type="SUPFAM" id="SSF54593">
    <property type="entry name" value="Glyoxalase/Bleomycin resistance protein/Dihydroxybiphenyl dioxygenase"/>
    <property type="match status" value="2"/>
</dbReference>